<dbReference type="Proteomes" id="UP000281553">
    <property type="component" value="Unassembled WGS sequence"/>
</dbReference>
<dbReference type="InterPro" id="IPR035979">
    <property type="entry name" value="RBD_domain_sf"/>
</dbReference>
<protein>
    <recommendedName>
        <fullName evidence="2">RRM domain-containing protein</fullName>
    </recommendedName>
</protein>
<gene>
    <name evidence="3" type="ORF">DILT_LOCUS16824</name>
</gene>
<dbReference type="InterPro" id="IPR012677">
    <property type="entry name" value="Nucleotide-bd_a/b_plait_sf"/>
</dbReference>
<dbReference type="Gene3D" id="3.30.70.330">
    <property type="match status" value="1"/>
</dbReference>
<dbReference type="EMBL" id="UYRU01087378">
    <property type="protein sequence ID" value="VDN35627.1"/>
    <property type="molecule type" value="Genomic_DNA"/>
</dbReference>
<dbReference type="CDD" id="cd00590">
    <property type="entry name" value="RRM_SF"/>
    <property type="match status" value="1"/>
</dbReference>
<evidence type="ECO:0000313" key="3">
    <source>
        <dbReference type="EMBL" id="VDN35627.1"/>
    </source>
</evidence>
<name>A0A3P7NNA6_DIBLA</name>
<dbReference type="GO" id="GO:0003723">
    <property type="term" value="F:RNA binding"/>
    <property type="evidence" value="ECO:0007669"/>
    <property type="project" value="InterPro"/>
</dbReference>
<feature type="region of interest" description="Disordered" evidence="1">
    <location>
        <begin position="52"/>
        <end position="84"/>
    </location>
</feature>
<dbReference type="InterPro" id="IPR000504">
    <property type="entry name" value="RRM_dom"/>
</dbReference>
<dbReference type="OrthoDB" id="6159137at2759"/>
<evidence type="ECO:0000259" key="2">
    <source>
        <dbReference type="Pfam" id="PF00076"/>
    </source>
</evidence>
<keyword evidence="4" id="KW-1185">Reference proteome</keyword>
<feature type="compositionally biased region" description="Polar residues" evidence="1">
    <location>
        <begin position="58"/>
        <end position="80"/>
    </location>
</feature>
<accession>A0A3P7NNA6</accession>
<feature type="domain" description="RRM" evidence="2">
    <location>
        <begin position="183"/>
        <end position="225"/>
    </location>
</feature>
<dbReference type="SUPFAM" id="SSF54928">
    <property type="entry name" value="RNA-binding domain, RBD"/>
    <property type="match status" value="1"/>
</dbReference>
<reference evidence="3 4" key="1">
    <citation type="submission" date="2018-11" db="EMBL/GenBank/DDBJ databases">
        <authorList>
            <consortium name="Pathogen Informatics"/>
        </authorList>
    </citation>
    <scope>NUCLEOTIDE SEQUENCE [LARGE SCALE GENOMIC DNA]</scope>
</reference>
<evidence type="ECO:0000256" key="1">
    <source>
        <dbReference type="SAM" id="MobiDB-lite"/>
    </source>
</evidence>
<dbReference type="AlphaFoldDB" id="A0A3P7NNA6"/>
<dbReference type="Pfam" id="PF00076">
    <property type="entry name" value="RRM_1"/>
    <property type="match status" value="1"/>
</dbReference>
<evidence type="ECO:0000313" key="4">
    <source>
        <dbReference type="Proteomes" id="UP000281553"/>
    </source>
</evidence>
<organism evidence="3 4">
    <name type="scientific">Dibothriocephalus latus</name>
    <name type="common">Fish tapeworm</name>
    <name type="synonym">Diphyllobothrium latum</name>
    <dbReference type="NCBI Taxonomy" id="60516"/>
    <lineage>
        <taxon>Eukaryota</taxon>
        <taxon>Metazoa</taxon>
        <taxon>Spiralia</taxon>
        <taxon>Lophotrochozoa</taxon>
        <taxon>Platyhelminthes</taxon>
        <taxon>Cestoda</taxon>
        <taxon>Eucestoda</taxon>
        <taxon>Diphyllobothriidea</taxon>
        <taxon>Diphyllobothriidae</taxon>
        <taxon>Dibothriocephalus</taxon>
    </lineage>
</organism>
<sequence>MGETRCVRSIVRQFASGSSDHYINASEMWESILCKPFAPYVIDIFQTTNRSLLPDNQPEMTEQASSSRTNPVHHTQQQKLTKTEKLVERERRRQEIAKQRLDLKNHRDIARSVEALDLYVQVGNRKISEADLRSHFASFGEVVHVSNLDALPEQGGRTQEIAKRKIHLQNHLAIARSQKALDIYVDGLRSEITEEQLSTHFAAFGKVLDVYRFYSTDKSIGKAIIAIQPTVDRKWIRRTKHIVNGFELVVRGFTSF</sequence>
<proteinExistence type="predicted"/>